<sequence>MEGLGGHSVPTRGQWSLLRKFDRGSVRRTVRDLVGLGKRGFKGNGKSTGPPDQDFDLRSANPSTDDLGWYVDEPPSEEMTYQVEFVTPESSALRQIAHVRTETESEYRRDRPGERRESDCGSIGDESA</sequence>
<proteinExistence type="predicted"/>
<dbReference type="AlphaFoldDB" id="A0A7S0G687"/>
<evidence type="ECO:0000256" key="1">
    <source>
        <dbReference type="SAM" id="MobiDB-lite"/>
    </source>
</evidence>
<feature type="region of interest" description="Disordered" evidence="1">
    <location>
        <begin position="37"/>
        <end position="66"/>
    </location>
</feature>
<accession>A0A7S0G687</accession>
<feature type="compositionally biased region" description="Basic and acidic residues" evidence="1">
    <location>
        <begin position="99"/>
        <end position="119"/>
    </location>
</feature>
<organism evidence="2">
    <name type="scientific">Rhodosorus marinus</name>
    <dbReference type="NCBI Taxonomy" id="101924"/>
    <lineage>
        <taxon>Eukaryota</taxon>
        <taxon>Rhodophyta</taxon>
        <taxon>Stylonematophyceae</taxon>
        <taxon>Stylonematales</taxon>
        <taxon>Stylonemataceae</taxon>
        <taxon>Rhodosorus</taxon>
    </lineage>
</organism>
<dbReference type="EMBL" id="HBEK01015101">
    <property type="protein sequence ID" value="CAD8398216.1"/>
    <property type="molecule type" value="Transcribed_RNA"/>
</dbReference>
<protein>
    <submittedName>
        <fullName evidence="2">Uncharacterized protein</fullName>
    </submittedName>
</protein>
<reference evidence="2" key="1">
    <citation type="submission" date="2021-01" db="EMBL/GenBank/DDBJ databases">
        <authorList>
            <person name="Corre E."/>
            <person name="Pelletier E."/>
            <person name="Niang G."/>
            <person name="Scheremetjew M."/>
            <person name="Finn R."/>
            <person name="Kale V."/>
            <person name="Holt S."/>
            <person name="Cochrane G."/>
            <person name="Meng A."/>
            <person name="Brown T."/>
            <person name="Cohen L."/>
        </authorList>
    </citation>
    <scope>NUCLEOTIDE SEQUENCE</scope>
    <source>
        <strain evidence="2">UTEX LB 2760</strain>
    </source>
</reference>
<feature type="region of interest" description="Disordered" evidence="1">
    <location>
        <begin position="98"/>
        <end position="128"/>
    </location>
</feature>
<name>A0A7S0G687_9RHOD</name>
<evidence type="ECO:0000313" key="2">
    <source>
        <dbReference type="EMBL" id="CAD8398216.1"/>
    </source>
</evidence>
<gene>
    <name evidence="2" type="ORF">RMAR0315_LOCUS8207</name>
</gene>